<dbReference type="AlphaFoldDB" id="A0A2P9HLV6"/>
<reference evidence="3" key="1">
    <citation type="submission" date="2017-12" db="EMBL/GenBank/DDBJ databases">
        <authorList>
            <person name="Diaz M."/>
        </authorList>
    </citation>
    <scope>NUCLEOTIDE SEQUENCE [LARGE SCALE GENOMIC DNA]</scope>
    <source>
        <strain evidence="3">FI11154</strain>
    </source>
</reference>
<gene>
    <name evidence="2" type="ORF">OHAE_948</name>
</gene>
<sequence>MNHKFGREGEYPKQHVIHRAGRRHCCGGQRGVDNRMSLKKPGKPAFPQKGKNSFAFFPALA</sequence>
<name>A0A2P9HLV6_9HYPH</name>
<proteinExistence type="predicted"/>
<evidence type="ECO:0000313" key="3">
    <source>
        <dbReference type="Proteomes" id="UP000246073"/>
    </source>
</evidence>
<protein>
    <submittedName>
        <fullName evidence="2">Uncharacterized protein</fullName>
    </submittedName>
</protein>
<accession>A0A2P9HLV6</accession>
<evidence type="ECO:0000313" key="2">
    <source>
        <dbReference type="EMBL" id="SPL65081.1"/>
    </source>
</evidence>
<evidence type="ECO:0000256" key="1">
    <source>
        <dbReference type="SAM" id="MobiDB-lite"/>
    </source>
</evidence>
<feature type="region of interest" description="Disordered" evidence="1">
    <location>
        <begin position="24"/>
        <end position="50"/>
    </location>
</feature>
<organism evidence="2 3">
    <name type="scientific">Ochrobactrum soli</name>
    <dbReference type="NCBI Taxonomy" id="2448455"/>
    <lineage>
        <taxon>Bacteria</taxon>
        <taxon>Pseudomonadati</taxon>
        <taxon>Pseudomonadota</taxon>
        <taxon>Alphaproteobacteria</taxon>
        <taxon>Hyphomicrobiales</taxon>
        <taxon>Brucellaceae</taxon>
        <taxon>Brucella/Ochrobactrum group</taxon>
        <taxon>Ochrobactrum</taxon>
    </lineage>
</organism>
<dbReference type="Proteomes" id="UP000246073">
    <property type="component" value="Unassembled WGS sequence"/>
</dbReference>
<dbReference type="EMBL" id="OOFM01000005">
    <property type="protein sequence ID" value="SPL65081.1"/>
    <property type="molecule type" value="Genomic_DNA"/>
</dbReference>